<evidence type="ECO:0000313" key="4">
    <source>
        <dbReference type="Proteomes" id="UP000015241"/>
    </source>
</evidence>
<evidence type="ECO:0000256" key="2">
    <source>
        <dbReference type="SAM" id="Phobius"/>
    </source>
</evidence>
<feature type="region of interest" description="Disordered" evidence="1">
    <location>
        <begin position="1"/>
        <end position="52"/>
    </location>
</feature>
<dbReference type="EMBL" id="KE504266">
    <property type="protein sequence ID" value="EPS93592.1"/>
    <property type="molecule type" value="Genomic_DNA"/>
</dbReference>
<feature type="compositionally biased region" description="Acidic residues" evidence="1">
    <location>
        <begin position="21"/>
        <end position="39"/>
    </location>
</feature>
<dbReference type="AlphaFoldDB" id="S8DLF9"/>
<feature type="transmembrane region" description="Helical" evidence="2">
    <location>
        <begin position="177"/>
        <end position="198"/>
    </location>
</feature>
<feature type="transmembrane region" description="Helical" evidence="2">
    <location>
        <begin position="71"/>
        <end position="97"/>
    </location>
</feature>
<evidence type="ECO:0000256" key="1">
    <source>
        <dbReference type="SAM" id="MobiDB-lite"/>
    </source>
</evidence>
<dbReference type="Proteomes" id="UP000015241">
    <property type="component" value="Unassembled WGS sequence"/>
</dbReference>
<reference evidence="3 4" key="1">
    <citation type="journal article" date="2012" name="Science">
        <title>The Paleozoic origin of enzymatic lignin decomposition reconstructed from 31 fungal genomes.</title>
        <authorList>
            <person name="Floudas D."/>
            <person name="Binder M."/>
            <person name="Riley R."/>
            <person name="Barry K."/>
            <person name="Blanchette R.A."/>
            <person name="Henrissat B."/>
            <person name="Martinez A.T."/>
            <person name="Otillar R."/>
            <person name="Spatafora J.W."/>
            <person name="Yadav J.S."/>
            <person name="Aerts A."/>
            <person name="Benoit I."/>
            <person name="Boyd A."/>
            <person name="Carlson A."/>
            <person name="Copeland A."/>
            <person name="Coutinho P.M."/>
            <person name="de Vries R.P."/>
            <person name="Ferreira P."/>
            <person name="Findley K."/>
            <person name="Foster B."/>
            <person name="Gaskell J."/>
            <person name="Glotzer D."/>
            <person name="Gorecki P."/>
            <person name="Heitman J."/>
            <person name="Hesse C."/>
            <person name="Hori C."/>
            <person name="Igarashi K."/>
            <person name="Jurgens J.A."/>
            <person name="Kallen N."/>
            <person name="Kersten P."/>
            <person name="Kohler A."/>
            <person name="Kuees U."/>
            <person name="Kumar T.K.A."/>
            <person name="Kuo A."/>
            <person name="LaButti K."/>
            <person name="Larrondo L.F."/>
            <person name="Lindquist E."/>
            <person name="Ling A."/>
            <person name="Lombard V."/>
            <person name="Lucas S."/>
            <person name="Lundell T."/>
            <person name="Martin R."/>
            <person name="McLaughlin D.J."/>
            <person name="Morgenstern I."/>
            <person name="Morin E."/>
            <person name="Murat C."/>
            <person name="Nagy L.G."/>
            <person name="Nolan M."/>
            <person name="Ohm R.A."/>
            <person name="Patyshakuliyeva A."/>
            <person name="Rokas A."/>
            <person name="Ruiz-Duenas F.J."/>
            <person name="Sabat G."/>
            <person name="Salamov A."/>
            <person name="Samejima M."/>
            <person name="Schmutz J."/>
            <person name="Slot J.C."/>
            <person name="St John F."/>
            <person name="Stenlid J."/>
            <person name="Sun H."/>
            <person name="Sun S."/>
            <person name="Syed K."/>
            <person name="Tsang A."/>
            <person name="Wiebenga A."/>
            <person name="Young D."/>
            <person name="Pisabarro A."/>
            <person name="Eastwood D.C."/>
            <person name="Martin F."/>
            <person name="Cullen D."/>
            <person name="Grigoriev I.V."/>
            <person name="Hibbett D.S."/>
        </authorList>
    </citation>
    <scope>NUCLEOTIDE SEQUENCE</scope>
    <source>
        <strain evidence="4">FP-58527</strain>
    </source>
</reference>
<accession>S8DLF9</accession>
<keyword evidence="2" id="KW-0472">Membrane</keyword>
<sequence length="248" mass="26928">MSIRLPESDPEFAEGVAPTDSPDDSSSDSGEYTDDESVETTETLPRWASPSNTPRQVTWLTLLGFEVYRDLAIIICASIVIGAGYAGITNALAWLLVLRWREPYASHFDVVKDSIDGAAIISAWAATVITVTEHWQERFRVLRAAYGSSQDPLAYEPYMPPLRRLARRSRYVKRMMTVWLGAGLLACGILGPVLGGLGPQGTCGEGDLTTLESGLCGAIGTCIAIVVALVVMRCRRREPEADEAGYAN</sequence>
<proteinExistence type="predicted"/>
<evidence type="ECO:0000313" key="3">
    <source>
        <dbReference type="EMBL" id="EPS93592.1"/>
    </source>
</evidence>
<gene>
    <name evidence="3" type="ORF">FOMPIDRAFT_1055829</name>
</gene>
<keyword evidence="2" id="KW-1133">Transmembrane helix</keyword>
<dbReference type="HOGENOM" id="CLU_1120208_0_0_1"/>
<organism evidence="3 4">
    <name type="scientific">Fomitopsis schrenkii</name>
    <name type="common">Brown rot fungus</name>
    <dbReference type="NCBI Taxonomy" id="2126942"/>
    <lineage>
        <taxon>Eukaryota</taxon>
        <taxon>Fungi</taxon>
        <taxon>Dikarya</taxon>
        <taxon>Basidiomycota</taxon>
        <taxon>Agaricomycotina</taxon>
        <taxon>Agaricomycetes</taxon>
        <taxon>Polyporales</taxon>
        <taxon>Fomitopsis</taxon>
    </lineage>
</organism>
<feature type="transmembrane region" description="Helical" evidence="2">
    <location>
        <begin position="210"/>
        <end position="231"/>
    </location>
</feature>
<name>S8DLF9_FOMSC</name>
<protein>
    <submittedName>
        <fullName evidence="3">Uncharacterized protein</fullName>
    </submittedName>
</protein>
<dbReference type="InParanoid" id="S8DLF9"/>
<keyword evidence="4" id="KW-1185">Reference proteome</keyword>
<keyword evidence="2" id="KW-0812">Transmembrane</keyword>